<dbReference type="Gene3D" id="3.30.1360.30">
    <property type="entry name" value="GAD-like domain"/>
    <property type="match status" value="1"/>
</dbReference>
<dbReference type="GO" id="GO:0005739">
    <property type="term" value="C:mitochondrion"/>
    <property type="evidence" value="ECO:0007669"/>
    <property type="project" value="EnsemblFungi"/>
</dbReference>
<dbReference type="PRINTS" id="PR01042">
    <property type="entry name" value="TRNASYNTHASP"/>
</dbReference>
<evidence type="ECO:0000256" key="2">
    <source>
        <dbReference type="ARBA" id="ARBA00022598"/>
    </source>
</evidence>
<sequence>MRFIHTWRTLSKELPSATSTIVKFKLQKDAVSIDNLANLEKGAAVTVNGWIDKKPNNVGKKLAFCTLRDASGKKIQLVDSKSLLKGANVEDVVQIQGSVAPKRSKDATAEESFEIKLESIVTLNPANKKPSELQHFKTEGTYPPEYRFLQLRLPEYQDKLKKRFEITKTVRQLLDKQAFTEIETPILFKSTPEGAREFLVPTRKAADDSKKPTFYALPQSPQQYKQLLMASGVSRYFQVARCFRDEDLRADRQPEFTQIDIEMAFADGSDVMKVVEDTVISTWNEHAPSCELLTLDRSGKLVPVQGQPVYQMSYQQAMTQYGIDKPDLRAPDLKIMDLSEFKAFGHTNKDFPVFEVMVLRNAFNPEEGSNNWSFLTNIDDYNSRVPIVVPIETEQDESSWFEKFLSIATFENPKLVTRFLNLKKGDIICGSTRQHARHLFENPTPMGRLRQLVLQNTKGKDLYQQTTKNVVSWVIDFPLFSPVETMAEKNAHYPIYEPGAVTATHHPFTMVRLADYEKLKTNPLQCLGQHYDLVIDGVELGGGSTRIHDPELQEYIFEQVLNITNAEVLFGHLLKAFQMGTPPHAGFAIGFDRMCAMLCGTQSIRDVIAFPKSITGSDLVVGSPTTVPEKTLNNYNVAYAKTK</sequence>
<dbReference type="InterPro" id="IPR045864">
    <property type="entry name" value="aa-tRNA-synth_II/BPL/LPL"/>
</dbReference>
<dbReference type="PANTHER" id="PTHR22594:SF5">
    <property type="entry name" value="ASPARTATE--TRNA LIGASE, MITOCHONDRIAL"/>
    <property type="match status" value="1"/>
</dbReference>
<dbReference type="GeneID" id="11502701"/>
<evidence type="ECO:0000256" key="4">
    <source>
        <dbReference type="ARBA" id="ARBA00022840"/>
    </source>
</evidence>
<dbReference type="eggNOG" id="KOG2411">
    <property type="taxonomic scope" value="Eukaryota"/>
</dbReference>
<dbReference type="InterPro" id="IPR006195">
    <property type="entry name" value="aa-tRNA-synth_II"/>
</dbReference>
<keyword evidence="3" id="KW-0547">Nucleotide-binding</keyword>
<evidence type="ECO:0000256" key="3">
    <source>
        <dbReference type="ARBA" id="ARBA00022741"/>
    </source>
</evidence>
<dbReference type="InterPro" id="IPR004115">
    <property type="entry name" value="GAD-like_sf"/>
</dbReference>
<comment type="similarity">
    <text evidence="1">Belongs to the class-II aminoacyl-tRNA synthetase family. Type 1 subfamily.</text>
</comment>
<dbReference type="InterPro" id="IPR004524">
    <property type="entry name" value="Asp-tRNA-ligase_1"/>
</dbReference>
<dbReference type="PANTHER" id="PTHR22594">
    <property type="entry name" value="ASPARTYL/LYSYL-TRNA SYNTHETASE"/>
    <property type="match status" value="1"/>
</dbReference>
<dbReference type="PROSITE" id="PS50862">
    <property type="entry name" value="AA_TRNA_LIGASE_II"/>
    <property type="match status" value="1"/>
</dbReference>
<dbReference type="GO" id="GO:0005524">
    <property type="term" value="F:ATP binding"/>
    <property type="evidence" value="ECO:0007669"/>
    <property type="project" value="UniProtKB-KW"/>
</dbReference>
<dbReference type="InterPro" id="IPR012340">
    <property type="entry name" value="NA-bd_OB-fold"/>
</dbReference>
<dbReference type="AlphaFoldDB" id="G8ZML6"/>
<dbReference type="Pfam" id="PF00152">
    <property type="entry name" value="tRNA-synt_2"/>
    <property type="match status" value="1"/>
</dbReference>
<dbReference type="Proteomes" id="UP000005627">
    <property type="component" value="Chromosome 1"/>
</dbReference>
<dbReference type="GO" id="GO:0003676">
    <property type="term" value="F:nucleic acid binding"/>
    <property type="evidence" value="ECO:0007669"/>
    <property type="project" value="InterPro"/>
</dbReference>
<evidence type="ECO:0000256" key="1">
    <source>
        <dbReference type="ARBA" id="ARBA00006303"/>
    </source>
</evidence>
<keyword evidence="6" id="KW-0030">Aminoacyl-tRNA synthetase</keyword>
<dbReference type="InterPro" id="IPR004364">
    <property type="entry name" value="Aa-tRNA-synt_II"/>
</dbReference>
<accession>G8ZML6</accession>
<dbReference type="EMBL" id="HE616742">
    <property type="protein sequence ID" value="CCE89860.1"/>
    <property type="molecule type" value="Genomic_DNA"/>
</dbReference>
<dbReference type="RefSeq" id="XP_003679071.1">
    <property type="nucleotide sequence ID" value="XM_003679023.1"/>
</dbReference>
<dbReference type="InterPro" id="IPR002312">
    <property type="entry name" value="Asp/Asn-tRNA-synth_IIb"/>
</dbReference>
<name>G8ZML6_TORDE</name>
<keyword evidence="9" id="KW-1185">Reference proteome</keyword>
<feature type="domain" description="Aminoacyl-transfer RNA synthetases class-II family profile" evidence="7">
    <location>
        <begin position="165"/>
        <end position="611"/>
    </location>
</feature>
<evidence type="ECO:0000259" key="7">
    <source>
        <dbReference type="PROSITE" id="PS50862"/>
    </source>
</evidence>
<dbReference type="GO" id="GO:0070146">
    <property type="term" value="P:mitochondrial aspartyl-tRNA aminoacylation"/>
    <property type="evidence" value="ECO:0007669"/>
    <property type="project" value="EnsemblFungi"/>
</dbReference>
<dbReference type="KEGG" id="tdl:TDEL_0A05280"/>
<dbReference type="Gene3D" id="3.30.930.10">
    <property type="entry name" value="Bira Bifunctional Protein, Domain 2"/>
    <property type="match status" value="1"/>
</dbReference>
<dbReference type="SUPFAM" id="SSF50249">
    <property type="entry name" value="Nucleic acid-binding proteins"/>
    <property type="match status" value="1"/>
</dbReference>
<organism evidence="8 9">
    <name type="scientific">Torulaspora delbrueckii</name>
    <name type="common">Yeast</name>
    <name type="synonym">Candida colliculosa</name>
    <dbReference type="NCBI Taxonomy" id="4950"/>
    <lineage>
        <taxon>Eukaryota</taxon>
        <taxon>Fungi</taxon>
        <taxon>Dikarya</taxon>
        <taxon>Ascomycota</taxon>
        <taxon>Saccharomycotina</taxon>
        <taxon>Saccharomycetes</taxon>
        <taxon>Saccharomycetales</taxon>
        <taxon>Saccharomycetaceae</taxon>
        <taxon>Torulaspora</taxon>
    </lineage>
</organism>
<dbReference type="STRING" id="1076872.G8ZML6"/>
<dbReference type="InterPro" id="IPR004365">
    <property type="entry name" value="NA-bd_OB_tRNA"/>
</dbReference>
<evidence type="ECO:0000313" key="8">
    <source>
        <dbReference type="EMBL" id="CCE89860.1"/>
    </source>
</evidence>
<dbReference type="HAMAP" id="MF_00044">
    <property type="entry name" value="Asp_tRNA_synth_type1"/>
    <property type="match status" value="1"/>
</dbReference>
<reference evidence="8 9" key="1">
    <citation type="journal article" date="2011" name="Proc. Natl. Acad. Sci. U.S.A.">
        <title>Evolutionary erosion of yeast sex chromosomes by mating-type switching accidents.</title>
        <authorList>
            <person name="Gordon J.L."/>
            <person name="Armisen D."/>
            <person name="Proux-Wera E."/>
            <person name="Oheigeartaigh S.S."/>
            <person name="Byrne K.P."/>
            <person name="Wolfe K.H."/>
        </authorList>
    </citation>
    <scope>NUCLEOTIDE SEQUENCE [LARGE SCALE GENOMIC DNA]</scope>
    <source>
        <strain evidence="9">ATCC 10662 / CBS 1146 / NBRC 0425 / NCYC 2629 / NRRL Y-866</strain>
    </source>
</reference>
<proteinExistence type="inferred from homology"/>
<protein>
    <recommendedName>
        <fullName evidence="7">Aminoacyl-transfer RNA synthetases class-II family profile domain-containing protein</fullName>
    </recommendedName>
</protein>
<evidence type="ECO:0000256" key="6">
    <source>
        <dbReference type="ARBA" id="ARBA00023146"/>
    </source>
</evidence>
<dbReference type="SUPFAM" id="SSF55681">
    <property type="entry name" value="Class II aaRS and biotin synthetases"/>
    <property type="match status" value="1"/>
</dbReference>
<dbReference type="NCBIfam" id="TIGR00459">
    <property type="entry name" value="aspS_bact"/>
    <property type="match status" value="1"/>
</dbReference>
<dbReference type="Pfam" id="PF01336">
    <property type="entry name" value="tRNA_anti-codon"/>
    <property type="match status" value="1"/>
</dbReference>
<dbReference type="OrthoDB" id="439710at2759"/>
<evidence type="ECO:0000256" key="5">
    <source>
        <dbReference type="ARBA" id="ARBA00022917"/>
    </source>
</evidence>
<evidence type="ECO:0000313" key="9">
    <source>
        <dbReference type="Proteomes" id="UP000005627"/>
    </source>
</evidence>
<keyword evidence="2" id="KW-0436">Ligase</keyword>
<dbReference type="Gene3D" id="2.40.50.140">
    <property type="entry name" value="Nucleic acid-binding proteins"/>
    <property type="match status" value="1"/>
</dbReference>
<dbReference type="GO" id="GO:0004815">
    <property type="term" value="F:aspartate-tRNA ligase activity"/>
    <property type="evidence" value="ECO:0007669"/>
    <property type="project" value="EnsemblFungi"/>
</dbReference>
<gene>
    <name evidence="8" type="primary">TDEL0A05280</name>
    <name evidence="8" type="ORF">TDEL_0A05280</name>
</gene>
<dbReference type="FunCoup" id="G8ZML6">
    <property type="interactions" value="674"/>
</dbReference>
<keyword evidence="5" id="KW-0648">Protein biosynthesis</keyword>
<dbReference type="HOGENOM" id="CLU_014330_4_1_1"/>
<dbReference type="NCBIfam" id="NF001750">
    <property type="entry name" value="PRK00476.1"/>
    <property type="match status" value="1"/>
</dbReference>
<dbReference type="InParanoid" id="G8ZML6"/>
<keyword evidence="4" id="KW-0067">ATP-binding</keyword>